<gene>
    <name evidence="1" type="ORF">AWH69_05230</name>
</gene>
<comment type="caution">
    <text evidence="1">The sequence shown here is derived from an EMBL/GenBank/DDBJ whole genome shotgun (WGS) entry which is preliminary data.</text>
</comment>
<keyword evidence="2" id="KW-1185">Reference proteome</keyword>
<accession>A0A176QCS5</accession>
<sequence>MFDQVWEHRAMGRARWHEQWPPQRPRHVWVRPSGEPGEQPRQGLLLRWERDRPRGRWLALVVVVDGGELRLVVVTADRLAPVESDPNRVLSRDAAVVRGLRRPGR</sequence>
<evidence type="ECO:0000313" key="2">
    <source>
        <dbReference type="Proteomes" id="UP000076976"/>
    </source>
</evidence>
<dbReference type="EMBL" id="LQZG01000002">
    <property type="protein sequence ID" value="OAB87484.1"/>
    <property type="molecule type" value="Genomic_DNA"/>
</dbReference>
<evidence type="ECO:0000313" key="1">
    <source>
        <dbReference type="EMBL" id="OAB87484.1"/>
    </source>
</evidence>
<name>A0A176QCS5_9MICO</name>
<protein>
    <submittedName>
        <fullName evidence="1">Uncharacterized protein</fullName>
    </submittedName>
</protein>
<organism evidence="1 2">
    <name type="scientific">Janibacter melonis</name>
    <dbReference type="NCBI Taxonomy" id="262209"/>
    <lineage>
        <taxon>Bacteria</taxon>
        <taxon>Bacillati</taxon>
        <taxon>Actinomycetota</taxon>
        <taxon>Actinomycetes</taxon>
        <taxon>Micrococcales</taxon>
        <taxon>Intrasporangiaceae</taxon>
        <taxon>Janibacter</taxon>
    </lineage>
</organism>
<dbReference type="AlphaFoldDB" id="A0A176QCS5"/>
<proteinExistence type="predicted"/>
<dbReference type="Proteomes" id="UP000076976">
    <property type="component" value="Unassembled WGS sequence"/>
</dbReference>
<reference evidence="1 2" key="1">
    <citation type="submission" date="2016-01" db="EMBL/GenBank/DDBJ databases">
        <title>Janibacter melonis strain CD11_4 genome sequencing and assembly.</title>
        <authorList>
            <person name="Nair G.R."/>
            <person name="Kaur G."/>
            <person name="Chander A.M."/>
            <person name="Mayilraj S."/>
        </authorList>
    </citation>
    <scope>NUCLEOTIDE SEQUENCE [LARGE SCALE GENOMIC DNA]</scope>
    <source>
        <strain evidence="1 2">CD11-4</strain>
    </source>
</reference>